<dbReference type="Proteomes" id="UP001548189">
    <property type="component" value="Unassembled WGS sequence"/>
</dbReference>
<proteinExistence type="predicted"/>
<evidence type="ECO:0000313" key="1">
    <source>
        <dbReference type="EMBL" id="MET1256929.1"/>
    </source>
</evidence>
<dbReference type="EMBL" id="JBEVCJ010000031">
    <property type="protein sequence ID" value="MET1256929.1"/>
    <property type="molecule type" value="Genomic_DNA"/>
</dbReference>
<sequence>MKGQLSQLDERSFQKEQRILSSTLMHSLVNLTVKQHNDLQSINCIPNHLAVEISEAGFSGVDSLIRDAHQLMEFEKHDDRLTIELSFVKIEKLMKSIEQVQKQKALLIEYLQKGASTSCLHDLFHISKIQVVRLRKTYRVTTSASGRQDSENLFEAKIEYDRISTKNSDLKSDLLTVSKNLNIPLNTVWHAVRNPDYAEEVGGEKSCRKLAN</sequence>
<comment type="caution">
    <text evidence="1">The sequence shown here is derived from an EMBL/GenBank/DDBJ whole genome shotgun (WGS) entry which is preliminary data.</text>
</comment>
<name>A0ABV2BYC0_9GAMM</name>
<evidence type="ECO:0000313" key="2">
    <source>
        <dbReference type="Proteomes" id="UP001548189"/>
    </source>
</evidence>
<organism evidence="1 2">
    <name type="scientific">Aliikangiella maris</name>
    <dbReference type="NCBI Taxonomy" id="3162458"/>
    <lineage>
        <taxon>Bacteria</taxon>
        <taxon>Pseudomonadati</taxon>
        <taxon>Pseudomonadota</taxon>
        <taxon>Gammaproteobacteria</taxon>
        <taxon>Oceanospirillales</taxon>
        <taxon>Pleioneaceae</taxon>
        <taxon>Aliikangiella</taxon>
    </lineage>
</organism>
<reference evidence="1 2" key="1">
    <citation type="submission" date="2024-06" db="EMBL/GenBank/DDBJ databases">
        <authorList>
            <person name="Li F."/>
        </authorList>
    </citation>
    <scope>NUCLEOTIDE SEQUENCE [LARGE SCALE GENOMIC DNA]</scope>
    <source>
        <strain evidence="1 2">GXAS 311</strain>
    </source>
</reference>
<dbReference type="RefSeq" id="WP_353897512.1">
    <property type="nucleotide sequence ID" value="NZ_JBEVCJ010000031.1"/>
</dbReference>
<protein>
    <submittedName>
        <fullName evidence="1">STY4526/YPO1902 family pathogenicity island replication protein</fullName>
    </submittedName>
</protein>
<gene>
    <name evidence="1" type="ORF">ABVT43_17435</name>
</gene>
<dbReference type="InterPro" id="IPR021364">
    <property type="entry name" value="DUF2857"/>
</dbReference>
<dbReference type="Pfam" id="PF11198">
    <property type="entry name" value="DUF2857"/>
    <property type="match status" value="1"/>
</dbReference>
<keyword evidence="2" id="KW-1185">Reference proteome</keyword>
<accession>A0ABV2BYC0</accession>